<name>A0ABV0S8C4_9TELE</name>
<reference evidence="2 3" key="1">
    <citation type="submission" date="2021-06" db="EMBL/GenBank/DDBJ databases">
        <authorList>
            <person name="Palmer J.M."/>
        </authorList>
    </citation>
    <scope>NUCLEOTIDE SEQUENCE [LARGE SCALE GENOMIC DNA]</scope>
    <source>
        <strain evidence="2 3">XC_2019</strain>
        <tissue evidence="2">Muscle</tissue>
    </source>
</reference>
<keyword evidence="1" id="KW-0472">Membrane</keyword>
<feature type="transmembrane region" description="Helical" evidence="1">
    <location>
        <begin position="12"/>
        <end position="32"/>
    </location>
</feature>
<keyword evidence="1" id="KW-0812">Transmembrane</keyword>
<gene>
    <name evidence="2" type="ORF">XENOCAPTIV_017892</name>
</gene>
<evidence type="ECO:0000313" key="3">
    <source>
        <dbReference type="Proteomes" id="UP001434883"/>
    </source>
</evidence>
<evidence type="ECO:0000313" key="2">
    <source>
        <dbReference type="EMBL" id="MEQ2216539.1"/>
    </source>
</evidence>
<dbReference type="EMBL" id="JAHRIN010070957">
    <property type="protein sequence ID" value="MEQ2216539.1"/>
    <property type="molecule type" value="Genomic_DNA"/>
</dbReference>
<keyword evidence="3" id="KW-1185">Reference proteome</keyword>
<evidence type="ECO:0000256" key="1">
    <source>
        <dbReference type="SAM" id="Phobius"/>
    </source>
</evidence>
<protein>
    <submittedName>
        <fullName evidence="2">Uncharacterized protein</fullName>
    </submittedName>
</protein>
<dbReference type="Proteomes" id="UP001434883">
    <property type="component" value="Unassembled WGS sequence"/>
</dbReference>
<comment type="caution">
    <text evidence="2">The sequence shown here is derived from an EMBL/GenBank/DDBJ whole genome shotgun (WGS) entry which is preliminary data.</text>
</comment>
<organism evidence="2 3">
    <name type="scientific">Xenoophorus captivus</name>
    <dbReference type="NCBI Taxonomy" id="1517983"/>
    <lineage>
        <taxon>Eukaryota</taxon>
        <taxon>Metazoa</taxon>
        <taxon>Chordata</taxon>
        <taxon>Craniata</taxon>
        <taxon>Vertebrata</taxon>
        <taxon>Euteleostomi</taxon>
        <taxon>Actinopterygii</taxon>
        <taxon>Neopterygii</taxon>
        <taxon>Teleostei</taxon>
        <taxon>Neoteleostei</taxon>
        <taxon>Acanthomorphata</taxon>
        <taxon>Ovalentaria</taxon>
        <taxon>Atherinomorphae</taxon>
        <taxon>Cyprinodontiformes</taxon>
        <taxon>Goodeidae</taxon>
        <taxon>Xenoophorus</taxon>
    </lineage>
</organism>
<proteinExistence type="predicted"/>
<sequence length="151" mass="17301">MWPQDRLHPVSVLFNEGLGFSLFYFISGVRVVTDQRLIPLRQIYALYQSDRSQNTLHMKCGQAVCGKCSSKRSTIPLMGFEFELPLRSHTNSTASSPCVFQPSAHSHLPRQQAQHCLHALRAHHRKPAHLWPRQGHQGLQGDEFFAVFHWS</sequence>
<accession>A0ABV0S8C4</accession>
<keyword evidence="1" id="KW-1133">Transmembrane helix</keyword>